<dbReference type="InParanoid" id="D8TMJ2"/>
<feature type="region of interest" description="Disordered" evidence="1">
    <location>
        <begin position="772"/>
        <end position="795"/>
    </location>
</feature>
<feature type="region of interest" description="Disordered" evidence="1">
    <location>
        <begin position="894"/>
        <end position="918"/>
    </location>
</feature>
<feature type="region of interest" description="Disordered" evidence="1">
    <location>
        <begin position="713"/>
        <end position="749"/>
    </location>
</feature>
<feature type="region of interest" description="Disordered" evidence="1">
    <location>
        <begin position="1597"/>
        <end position="1638"/>
    </location>
</feature>
<evidence type="ECO:0000256" key="1">
    <source>
        <dbReference type="SAM" id="MobiDB-lite"/>
    </source>
</evidence>
<dbReference type="GeneID" id="9624889"/>
<feature type="compositionally biased region" description="Pro residues" evidence="1">
    <location>
        <begin position="832"/>
        <end position="843"/>
    </location>
</feature>
<feature type="region of interest" description="Disordered" evidence="1">
    <location>
        <begin position="1195"/>
        <end position="1214"/>
    </location>
</feature>
<feature type="compositionally biased region" description="Low complexity" evidence="1">
    <location>
        <begin position="153"/>
        <end position="162"/>
    </location>
</feature>
<accession>D8TMJ2</accession>
<feature type="region of interest" description="Disordered" evidence="1">
    <location>
        <begin position="936"/>
        <end position="974"/>
    </location>
</feature>
<protein>
    <submittedName>
        <fullName evidence="2">Uncharacterized protein</fullName>
    </submittedName>
</protein>
<evidence type="ECO:0000313" key="2">
    <source>
        <dbReference type="EMBL" id="EFJ51266.1"/>
    </source>
</evidence>
<proteinExistence type="predicted"/>
<feature type="compositionally biased region" description="Low complexity" evidence="1">
    <location>
        <begin position="592"/>
        <end position="626"/>
    </location>
</feature>
<feature type="region of interest" description="Disordered" evidence="1">
    <location>
        <begin position="148"/>
        <end position="172"/>
    </location>
</feature>
<feature type="compositionally biased region" description="Low complexity" evidence="1">
    <location>
        <begin position="715"/>
        <end position="729"/>
    </location>
</feature>
<feature type="compositionally biased region" description="Polar residues" evidence="1">
    <location>
        <begin position="1437"/>
        <end position="1468"/>
    </location>
</feature>
<feature type="compositionally biased region" description="Low complexity" evidence="1">
    <location>
        <begin position="819"/>
        <end position="831"/>
    </location>
</feature>
<sequence>MTTAAPEPATAAAAAAAAAAAGPGLAAEYCGGGRLGRTSLGTTTTYSRTGSALLLPSGSLPSTQGALLALPNPPYNLSPGGSTAAAAVLASDPTSGEMRSVDELTPLDFGLPPFTPRPKPGQMLVRLRAGPLESDAAVQQYPAVPERQHHQQHLQQQLQQQHVGWRGGATAQPRQLGRAGAMAGAAARKTVGSRAASSVASPQASGKPLPVVGPSAGGAPDAAAAVAAAAPAGACLAISSSAADLTSTASQGLIVTGTWSHAAQVSPRSSEVMTRVAAVAGPATAQQQQQQQLSPPVAMRTLEDSGGRWDTTTCPSTLSTPSPLPAVYYPASSALAAVAALNGPGGAAGSSATVRLSAATMGAAIPPAAGCVSSVMNGSTASMAPAPLALSVSASGTALAMPPARQRAARVSAPSGPLDSFDTDSSFAATEAGITFDVARTTEYRTDGLLVAQLRAAAAAAAVNAAVVAGTTDGGRTALRGGVGSGLRGASGVGIAKFGPGRRVASVATLCGAVGGGVGQHHRGPRVIEPALPGPSHPLYYNAPMTEWNEPEAVAAVTAAAAEAAAPAQNSGTTPWRVAAFGRKSARRLAAAAAAAATAGQQQPQQQQDQQQNQGTQGTSAVSAAAPPSPSPKQSTIRPSAPTAAVAAAAAAAAATTGPALATLLVNPVPDPLAKSQSSRTSAPTMSGHYLASGMLRAHVSAPPLVMPASPLTSPLQVPLQEPQQQYQSRLDRVAPASSSPTSAQHSQRMPLLLDEDRVCQWIAVQGLASWHGRPSDACTDEGDGGDGGRRDGGTAVGAVNPCSFQAPIIYHGVRHALQQEQPPQQLQSPSSPLPPELQPPTEPAGQLSHNARTSPVLPPYSSRRARPSPLKRYREVLDDGVAGQHSPVFRQHAAMPYCSRRSRTSQAEDGGGVPEDSEYTSLSAILLRTQQELTAQLARSRSPEPPVLEAVPEPSSASAPTPSSPTSRSTSLEVARSPIISHQAGVAPSLAACVRTSLDSDPRVSDASRVSDPQVTEPRVSSAGLLYTTQRSNAAKVYIPSFGASAGGGDGISSSTAVLQRSGMSVPTTAATAAIAVAPAQLLLIRSTATSSSSGDDSAAASAATAAVLASSSATAAATSPSAAALRALNRAAGSRSERSGAGSVIAVSLGDGLASSPASSRLAGLDGTESGSVVFMTAAPALASVSDGVTRRLTRRHSQSTGELDGAAATAGSSESLGFGLPLGWRQGVTRRLRRSSAAAVAGGLQSGGSHSSSLAWKAAADAAAVVGGDAAAGYGIGGGGDSVADGVGVQGLGLAAEGPGGTSAQEDILRLERAGPVQGGAFRVGSAAAAAVTAAGESYGFQGAVQGSSSQRLAQISKDADPAAAAAAVAVAVAGGSHGTGRTCAIPSTHALPYSGDTFVGACSRRRSGSGNEAGADGDGDGDGDAAADDGTDRPSQTALSYSERTSALSLESSPSATDGTSTTYGDRGSVTRFSTRSYYSHLSSRTETLEADYLSWRQRRKATSSSPSSVTTSVYRPASPSASKSISASHRRTLAVDPQSHRSTWKFNSRDSAEIFLTPLDDLASGDGTGGGGASAALLHAGRSRVLDVNRLTPERCSSMAPSDDGDYDDGGGGGGRGSYAPSGAAGLPTRGSSWRSTTAAMAVALEPPPALPLVRSRRRSSAVMAAVAEAEFEADSPRGA</sequence>
<name>D8TMJ2_VOLCA</name>
<feature type="compositionally biased region" description="Low complexity" evidence="1">
    <location>
        <begin position="1507"/>
        <end position="1532"/>
    </location>
</feature>
<dbReference type="RefSeq" id="XP_002947733.1">
    <property type="nucleotide sequence ID" value="XM_002947687.1"/>
</dbReference>
<evidence type="ECO:0000313" key="3">
    <source>
        <dbReference type="Proteomes" id="UP000001058"/>
    </source>
</evidence>
<reference evidence="2 3" key="1">
    <citation type="journal article" date="2010" name="Science">
        <title>Genomic analysis of organismal complexity in the multicellular green alga Volvox carteri.</title>
        <authorList>
            <person name="Prochnik S.E."/>
            <person name="Umen J."/>
            <person name="Nedelcu A.M."/>
            <person name="Hallmann A."/>
            <person name="Miller S.M."/>
            <person name="Nishii I."/>
            <person name="Ferris P."/>
            <person name="Kuo A."/>
            <person name="Mitros T."/>
            <person name="Fritz-Laylin L.K."/>
            <person name="Hellsten U."/>
            <person name="Chapman J."/>
            <person name="Simakov O."/>
            <person name="Rensing S.A."/>
            <person name="Terry A."/>
            <person name="Pangilinan J."/>
            <person name="Kapitonov V."/>
            <person name="Jurka J."/>
            <person name="Salamov A."/>
            <person name="Shapiro H."/>
            <person name="Schmutz J."/>
            <person name="Grimwood J."/>
            <person name="Lindquist E."/>
            <person name="Lucas S."/>
            <person name="Grigoriev I.V."/>
            <person name="Schmitt R."/>
            <person name="Kirk D."/>
            <person name="Rokhsar D.S."/>
        </authorList>
    </citation>
    <scope>NUCLEOTIDE SEQUENCE [LARGE SCALE GENOMIC DNA]</scope>
    <source>
        <strain evidence="3">f. Nagariensis / Eve</strain>
    </source>
</reference>
<organism evidence="3">
    <name type="scientific">Volvox carteri f. nagariensis</name>
    <dbReference type="NCBI Taxonomy" id="3068"/>
    <lineage>
        <taxon>Eukaryota</taxon>
        <taxon>Viridiplantae</taxon>
        <taxon>Chlorophyta</taxon>
        <taxon>core chlorophytes</taxon>
        <taxon>Chlorophyceae</taxon>
        <taxon>CS clade</taxon>
        <taxon>Chlamydomonadales</taxon>
        <taxon>Volvocaceae</taxon>
        <taxon>Volvox</taxon>
    </lineage>
</organism>
<feature type="region of interest" description="Disordered" evidence="1">
    <location>
        <begin position="592"/>
        <end position="640"/>
    </location>
</feature>
<dbReference type="OrthoDB" id="10692547at2759"/>
<feature type="region of interest" description="Disordered" evidence="1">
    <location>
        <begin position="1408"/>
        <end position="1472"/>
    </location>
</feature>
<gene>
    <name evidence="2" type="ORF">VOLCADRAFT_87899</name>
</gene>
<feature type="region of interest" description="Disordered" evidence="1">
    <location>
        <begin position="1501"/>
        <end position="1548"/>
    </location>
</feature>
<keyword evidence="3" id="KW-1185">Reference proteome</keyword>
<dbReference type="EMBL" id="GL378328">
    <property type="protein sequence ID" value="EFJ51266.1"/>
    <property type="molecule type" value="Genomic_DNA"/>
</dbReference>
<feature type="region of interest" description="Disordered" evidence="1">
    <location>
        <begin position="819"/>
        <end position="870"/>
    </location>
</feature>
<feature type="compositionally biased region" description="Acidic residues" evidence="1">
    <location>
        <begin position="1419"/>
        <end position="1433"/>
    </location>
</feature>
<feature type="compositionally biased region" description="Polar residues" evidence="1">
    <location>
        <begin position="737"/>
        <end position="748"/>
    </location>
</feature>
<dbReference type="KEGG" id="vcn:VOLCADRAFT_87899"/>
<feature type="compositionally biased region" description="Low complexity" evidence="1">
    <location>
        <begin position="948"/>
        <end position="972"/>
    </location>
</feature>
<dbReference type="Proteomes" id="UP000001058">
    <property type="component" value="Unassembled WGS sequence"/>
</dbReference>